<name>A0A9P5XYI1_9AGAR</name>
<dbReference type="SMART" id="SM00398">
    <property type="entry name" value="HMG"/>
    <property type="match status" value="1"/>
</dbReference>
<feature type="region of interest" description="Disordered" evidence="3">
    <location>
        <begin position="1"/>
        <end position="34"/>
    </location>
</feature>
<dbReference type="PANTHER" id="PTHR48112:SF22">
    <property type="entry name" value="MITOCHONDRIAL TRANSCRIPTION FACTOR A, ISOFORM B"/>
    <property type="match status" value="1"/>
</dbReference>
<comment type="caution">
    <text evidence="5">The sequence shown here is derived from an EMBL/GenBank/DDBJ whole genome shotgun (WGS) entry which is preliminary data.</text>
</comment>
<evidence type="ECO:0000256" key="2">
    <source>
        <dbReference type="PROSITE-ProRule" id="PRU00267"/>
    </source>
</evidence>
<dbReference type="Gene3D" id="1.10.30.10">
    <property type="entry name" value="High mobility group box domain"/>
    <property type="match status" value="1"/>
</dbReference>
<feature type="non-terminal residue" evidence="5">
    <location>
        <position position="95"/>
    </location>
</feature>
<dbReference type="OrthoDB" id="1919336at2759"/>
<evidence type="ECO:0000256" key="1">
    <source>
        <dbReference type="ARBA" id="ARBA00023125"/>
    </source>
</evidence>
<dbReference type="EMBL" id="MU150352">
    <property type="protein sequence ID" value="KAF9458015.1"/>
    <property type="molecule type" value="Genomic_DNA"/>
</dbReference>
<dbReference type="InterPro" id="IPR036910">
    <property type="entry name" value="HMG_box_dom_sf"/>
</dbReference>
<dbReference type="PANTHER" id="PTHR48112">
    <property type="entry name" value="HIGH MOBILITY GROUP PROTEIN DSP1"/>
    <property type="match status" value="1"/>
</dbReference>
<dbReference type="GO" id="GO:0005634">
    <property type="term" value="C:nucleus"/>
    <property type="evidence" value="ECO:0007669"/>
    <property type="project" value="UniProtKB-UniRule"/>
</dbReference>
<protein>
    <submittedName>
        <fullName evidence="5">High mobility group box domain-containing protein</fullName>
    </submittedName>
</protein>
<evidence type="ECO:0000259" key="4">
    <source>
        <dbReference type="PROSITE" id="PS50118"/>
    </source>
</evidence>
<dbReference type="Pfam" id="PF00505">
    <property type="entry name" value="HMG_box"/>
    <property type="match status" value="1"/>
</dbReference>
<feature type="DNA-binding region" description="HMG box" evidence="2">
    <location>
        <begin position="26"/>
        <end position="94"/>
    </location>
</feature>
<reference evidence="5" key="1">
    <citation type="submission" date="2020-11" db="EMBL/GenBank/DDBJ databases">
        <authorList>
            <consortium name="DOE Joint Genome Institute"/>
            <person name="Ahrendt S."/>
            <person name="Riley R."/>
            <person name="Andreopoulos W."/>
            <person name="Labutti K."/>
            <person name="Pangilinan J."/>
            <person name="Ruiz-Duenas F.J."/>
            <person name="Barrasa J.M."/>
            <person name="Sanchez-Garcia M."/>
            <person name="Camarero S."/>
            <person name="Miyauchi S."/>
            <person name="Serrano A."/>
            <person name="Linde D."/>
            <person name="Babiker R."/>
            <person name="Drula E."/>
            <person name="Ayuso-Fernandez I."/>
            <person name="Pacheco R."/>
            <person name="Padilla G."/>
            <person name="Ferreira P."/>
            <person name="Barriuso J."/>
            <person name="Kellner H."/>
            <person name="Castanera R."/>
            <person name="Alfaro M."/>
            <person name="Ramirez L."/>
            <person name="Pisabarro A.G."/>
            <person name="Kuo A."/>
            <person name="Tritt A."/>
            <person name="Lipzen A."/>
            <person name="He G."/>
            <person name="Yan M."/>
            <person name="Ng V."/>
            <person name="Cullen D."/>
            <person name="Martin F."/>
            <person name="Rosso M.-N."/>
            <person name="Henrissat B."/>
            <person name="Hibbett D."/>
            <person name="Martinez A.T."/>
            <person name="Grigoriev I.V."/>
        </authorList>
    </citation>
    <scope>NUCLEOTIDE SEQUENCE</scope>
    <source>
        <strain evidence="5">CBS 247.69</strain>
    </source>
</reference>
<evidence type="ECO:0000313" key="6">
    <source>
        <dbReference type="Proteomes" id="UP000807353"/>
    </source>
</evidence>
<dbReference type="Proteomes" id="UP000807353">
    <property type="component" value="Unassembled WGS sequence"/>
</dbReference>
<sequence length="95" mass="10818">GRKRKAADEDGEPAKRTRKPKDPNAPKRPASSYILYQNEIRKELREKHPGVTNSELLNIIARQWAEMSDADKAVYNNAVASAKEQYSQEKKAYDS</sequence>
<evidence type="ECO:0000256" key="3">
    <source>
        <dbReference type="SAM" id="MobiDB-lite"/>
    </source>
</evidence>
<keyword evidence="2" id="KW-0539">Nucleus</keyword>
<dbReference type="GO" id="GO:0003677">
    <property type="term" value="F:DNA binding"/>
    <property type="evidence" value="ECO:0007669"/>
    <property type="project" value="UniProtKB-UniRule"/>
</dbReference>
<dbReference type="AlphaFoldDB" id="A0A9P5XYI1"/>
<dbReference type="PROSITE" id="PS50118">
    <property type="entry name" value="HMG_BOX_2"/>
    <property type="match status" value="1"/>
</dbReference>
<dbReference type="InterPro" id="IPR009071">
    <property type="entry name" value="HMG_box_dom"/>
</dbReference>
<proteinExistence type="predicted"/>
<feature type="domain" description="HMG box" evidence="4">
    <location>
        <begin position="26"/>
        <end position="94"/>
    </location>
</feature>
<organism evidence="5 6">
    <name type="scientific">Collybia nuda</name>
    <dbReference type="NCBI Taxonomy" id="64659"/>
    <lineage>
        <taxon>Eukaryota</taxon>
        <taxon>Fungi</taxon>
        <taxon>Dikarya</taxon>
        <taxon>Basidiomycota</taxon>
        <taxon>Agaricomycotina</taxon>
        <taxon>Agaricomycetes</taxon>
        <taxon>Agaricomycetidae</taxon>
        <taxon>Agaricales</taxon>
        <taxon>Tricholomatineae</taxon>
        <taxon>Clitocybaceae</taxon>
        <taxon>Collybia</taxon>
    </lineage>
</organism>
<dbReference type="SUPFAM" id="SSF47095">
    <property type="entry name" value="HMG-box"/>
    <property type="match status" value="1"/>
</dbReference>
<keyword evidence="1 2" id="KW-0238">DNA-binding</keyword>
<feature type="compositionally biased region" description="Basic and acidic residues" evidence="3">
    <location>
        <begin position="1"/>
        <end position="25"/>
    </location>
</feature>
<accession>A0A9P5XYI1</accession>
<dbReference type="InterPro" id="IPR050342">
    <property type="entry name" value="HMGB"/>
</dbReference>
<evidence type="ECO:0000313" key="5">
    <source>
        <dbReference type="EMBL" id="KAF9458015.1"/>
    </source>
</evidence>
<gene>
    <name evidence="5" type="ORF">BDZ94DRAFT_1147695</name>
</gene>
<feature type="non-terminal residue" evidence="5">
    <location>
        <position position="1"/>
    </location>
</feature>
<keyword evidence="6" id="KW-1185">Reference proteome</keyword>